<dbReference type="HOGENOM" id="CLU_1524463_0_0_12"/>
<dbReference type="PaxDb" id="243275-TDE_1724"/>
<reference evidence="1 2" key="1">
    <citation type="journal article" date="2004" name="Proc. Natl. Acad. Sci. U.S.A.">
        <title>Comparison of the genome of the oral pathogen Treponema denticola with other spirochete genomes.</title>
        <authorList>
            <person name="Seshadri R."/>
            <person name="Myers G.S."/>
            <person name="Tettelin H."/>
            <person name="Eisen J.A."/>
            <person name="Heidelberg J.F."/>
            <person name="Dodson R.J."/>
            <person name="Davidsen T.M."/>
            <person name="DeBoy R.T."/>
            <person name="Fouts D.E."/>
            <person name="Haft D.H."/>
            <person name="Selengut J."/>
            <person name="Ren Q."/>
            <person name="Brinkac L.M."/>
            <person name="Madupu R."/>
            <person name="Kolonay J."/>
            <person name="Durkin S.A."/>
            <person name="Daugherty S.C."/>
            <person name="Shetty J."/>
            <person name="Shvartsbeyn A."/>
            <person name="Gebregeorgis E."/>
            <person name="Geer K."/>
            <person name="Tsegaye G."/>
            <person name="Malek J."/>
            <person name="Ayodeji B."/>
            <person name="Shatsman S."/>
            <person name="McLeod M.P."/>
            <person name="Smajs D."/>
            <person name="Howell J.K."/>
            <person name="Pal S."/>
            <person name="Amin A."/>
            <person name="Vashisth P."/>
            <person name="McNeill T.Z."/>
            <person name="Xiang Q."/>
            <person name="Sodergren E."/>
            <person name="Baca E."/>
            <person name="Weinstock G.M."/>
            <person name="Norris S.J."/>
            <person name="Fraser C.M."/>
            <person name="Paulsen I.T."/>
        </authorList>
    </citation>
    <scope>NUCLEOTIDE SEQUENCE [LARGE SCALE GENOMIC DNA]</scope>
    <source>
        <strain evidence="2">ATCC 35405 / DSM 14222 / CIP 103919 / JCM 8153 / KCTC 15104</strain>
    </source>
</reference>
<dbReference type="EMBL" id="AE017226">
    <property type="protein sequence ID" value="AAS12239.1"/>
    <property type="molecule type" value="Genomic_DNA"/>
</dbReference>
<dbReference type="eggNOG" id="ENOG5033BRR">
    <property type="taxonomic scope" value="Bacteria"/>
</dbReference>
<organism evidence="1 2">
    <name type="scientific">Treponema denticola (strain ATCC 35405 / DSM 14222 / CIP 103919 / JCM 8153 / KCTC 15104)</name>
    <dbReference type="NCBI Taxonomy" id="243275"/>
    <lineage>
        <taxon>Bacteria</taxon>
        <taxon>Pseudomonadati</taxon>
        <taxon>Spirochaetota</taxon>
        <taxon>Spirochaetia</taxon>
        <taxon>Spirochaetales</taxon>
        <taxon>Treponemataceae</taxon>
        <taxon>Treponema</taxon>
    </lineage>
</organism>
<dbReference type="Proteomes" id="UP000008212">
    <property type="component" value="Chromosome"/>
</dbReference>
<dbReference type="SUPFAM" id="SSF142913">
    <property type="entry name" value="YktB/PF0168-like"/>
    <property type="match status" value="1"/>
</dbReference>
<dbReference type="OrthoDB" id="1954556at2"/>
<evidence type="ECO:0000313" key="2">
    <source>
        <dbReference type="Proteomes" id="UP000008212"/>
    </source>
</evidence>
<dbReference type="PATRIC" id="fig|243275.7.peg.1648"/>
<evidence type="ECO:0000313" key="1">
    <source>
        <dbReference type="EMBL" id="AAS12239.1"/>
    </source>
</evidence>
<dbReference type="Gene3D" id="3.30.930.10">
    <property type="entry name" value="Bira Bifunctional Protein, Domain 2"/>
    <property type="match status" value="1"/>
</dbReference>
<dbReference type="KEGG" id="tde:TDE_1724"/>
<keyword evidence="2" id="KW-1185">Reference proteome</keyword>
<name>Q73LY8_TREDE</name>
<dbReference type="InterPro" id="IPR045864">
    <property type="entry name" value="aa-tRNA-synth_II/BPL/LPL"/>
</dbReference>
<sequence>MYKWLKFVKLDAMAEATREILNRIYSPIIHKSHELHRTLIKQYTGSKINRGFFNGHYHKNSEGEYQPDMYPIPVISFIGLCDIEFDFDTISITTKISRNQIQLFDWNIISSVHFEIYGVENYLKDYGSKQNYDKIGDNIASSTEKEFFVSIYFPFITSIEDLAKFLTILQKNNFYY</sequence>
<dbReference type="AlphaFoldDB" id="Q73LY8"/>
<protein>
    <submittedName>
        <fullName evidence="1">Uncharacterized protein</fullName>
    </submittedName>
</protein>
<gene>
    <name evidence="1" type="ordered locus">TDE_1724</name>
</gene>
<accession>Q73LY8</accession>
<proteinExistence type="predicted"/>